<keyword evidence="4 5" id="KW-0460">Magnesium</keyword>
<comment type="similarity">
    <text evidence="1">Belongs to the DNA repair enzymes AP/ExoA family.</text>
</comment>
<dbReference type="PANTHER" id="PTHR22748:SF11">
    <property type="entry name" value="OS07G0184032 PROTEIN"/>
    <property type="match status" value="1"/>
</dbReference>
<keyword evidence="9" id="KW-1185">Reference proteome</keyword>
<dbReference type="Gene3D" id="3.60.10.10">
    <property type="entry name" value="Endonuclease/exonuclease/phosphatase"/>
    <property type="match status" value="1"/>
</dbReference>
<evidence type="ECO:0000313" key="8">
    <source>
        <dbReference type="EMBL" id="GMI84893.1"/>
    </source>
</evidence>
<dbReference type="OrthoDB" id="1002598at2759"/>
<evidence type="ECO:0000259" key="7">
    <source>
        <dbReference type="Pfam" id="PF03372"/>
    </source>
</evidence>
<comment type="cofactor">
    <cofactor evidence="5">
        <name>Mg(2+)</name>
        <dbReference type="ChEBI" id="CHEBI:18420"/>
    </cofactor>
    <cofactor evidence="5">
        <name>Mn(2+)</name>
        <dbReference type="ChEBI" id="CHEBI:29035"/>
    </cofactor>
    <text evidence="5">Probably binds two magnesium or manganese ions per subunit.</text>
</comment>
<name>A0A9W7HYB2_HIBTR</name>
<comment type="caution">
    <text evidence="8">The sequence shown here is derived from an EMBL/GenBank/DDBJ whole genome shotgun (WGS) entry which is preliminary data.</text>
</comment>
<evidence type="ECO:0000313" key="9">
    <source>
        <dbReference type="Proteomes" id="UP001165190"/>
    </source>
</evidence>
<dbReference type="EMBL" id="BSYR01000020">
    <property type="protein sequence ID" value="GMI84893.1"/>
    <property type="molecule type" value="Genomic_DNA"/>
</dbReference>
<evidence type="ECO:0000256" key="4">
    <source>
        <dbReference type="ARBA" id="ARBA00022842"/>
    </source>
</evidence>
<dbReference type="GO" id="GO:0046872">
    <property type="term" value="F:metal ion binding"/>
    <property type="evidence" value="ECO:0007669"/>
    <property type="project" value="UniProtKB-KW"/>
</dbReference>
<gene>
    <name evidence="8" type="ORF">HRI_002158600</name>
</gene>
<dbReference type="InterPro" id="IPR036691">
    <property type="entry name" value="Endo/exonu/phosph_ase_sf"/>
</dbReference>
<organism evidence="8 9">
    <name type="scientific">Hibiscus trionum</name>
    <name type="common">Flower of an hour</name>
    <dbReference type="NCBI Taxonomy" id="183268"/>
    <lineage>
        <taxon>Eukaryota</taxon>
        <taxon>Viridiplantae</taxon>
        <taxon>Streptophyta</taxon>
        <taxon>Embryophyta</taxon>
        <taxon>Tracheophyta</taxon>
        <taxon>Spermatophyta</taxon>
        <taxon>Magnoliopsida</taxon>
        <taxon>eudicotyledons</taxon>
        <taxon>Gunneridae</taxon>
        <taxon>Pentapetalae</taxon>
        <taxon>rosids</taxon>
        <taxon>malvids</taxon>
        <taxon>Malvales</taxon>
        <taxon>Malvaceae</taxon>
        <taxon>Malvoideae</taxon>
        <taxon>Hibiscus</taxon>
    </lineage>
</organism>
<accession>A0A9W7HYB2</accession>
<feature type="site" description="Transition state stabilizer" evidence="6">
    <location>
        <position position="148"/>
    </location>
</feature>
<dbReference type="AlphaFoldDB" id="A0A9W7HYB2"/>
<keyword evidence="3" id="KW-0378">Hydrolase</keyword>
<proteinExistence type="inferred from homology"/>
<dbReference type="InterPro" id="IPR005135">
    <property type="entry name" value="Endo/exonuclease/phosphatase"/>
</dbReference>
<evidence type="ECO:0000256" key="3">
    <source>
        <dbReference type="ARBA" id="ARBA00022801"/>
    </source>
</evidence>
<reference evidence="8" key="1">
    <citation type="submission" date="2023-05" db="EMBL/GenBank/DDBJ databases">
        <title>Genome and transcriptome analyses reveal genes involved in the formation of fine ridges on petal epidermal cells in Hibiscus trionum.</title>
        <authorList>
            <person name="Koshimizu S."/>
            <person name="Masuda S."/>
            <person name="Ishii T."/>
            <person name="Shirasu K."/>
            <person name="Hoshino A."/>
            <person name="Arita M."/>
        </authorList>
    </citation>
    <scope>NUCLEOTIDE SEQUENCE</scope>
    <source>
        <strain evidence="8">Hamamatsu line</strain>
    </source>
</reference>
<feature type="binding site" evidence="5">
    <location>
        <position position="148"/>
    </location>
    <ligand>
        <name>Mg(2+)</name>
        <dbReference type="ChEBI" id="CHEBI:18420"/>
        <label>1</label>
    </ligand>
</feature>
<evidence type="ECO:0000256" key="2">
    <source>
        <dbReference type="ARBA" id="ARBA00022723"/>
    </source>
</evidence>
<dbReference type="Proteomes" id="UP001165190">
    <property type="component" value="Unassembled WGS sequence"/>
</dbReference>
<dbReference type="PANTHER" id="PTHR22748">
    <property type="entry name" value="AP ENDONUCLEASE"/>
    <property type="match status" value="1"/>
</dbReference>
<dbReference type="GO" id="GO:0008081">
    <property type="term" value="F:phosphoric diester hydrolase activity"/>
    <property type="evidence" value="ECO:0007669"/>
    <property type="project" value="TreeGrafter"/>
</dbReference>
<protein>
    <recommendedName>
        <fullName evidence="7">Endonuclease/exonuclease/phosphatase domain-containing protein</fullName>
    </recommendedName>
</protein>
<dbReference type="SUPFAM" id="SSF56219">
    <property type="entry name" value="DNase I-like"/>
    <property type="match status" value="1"/>
</dbReference>
<keyword evidence="2 5" id="KW-0479">Metal-binding</keyword>
<keyword evidence="5" id="KW-0464">Manganese</keyword>
<evidence type="ECO:0000256" key="1">
    <source>
        <dbReference type="ARBA" id="ARBA00007092"/>
    </source>
</evidence>
<feature type="binding site" evidence="5">
    <location>
        <position position="146"/>
    </location>
    <ligand>
        <name>Mg(2+)</name>
        <dbReference type="ChEBI" id="CHEBI:18420"/>
        <label>1</label>
    </ligand>
</feature>
<evidence type="ECO:0000256" key="5">
    <source>
        <dbReference type="PIRSR" id="PIRSR604808-2"/>
    </source>
</evidence>
<feature type="binding site" evidence="5">
    <location>
        <position position="40"/>
    </location>
    <ligand>
        <name>Mg(2+)</name>
        <dbReference type="ChEBI" id="CHEBI:18420"/>
        <label>1</label>
    </ligand>
</feature>
<dbReference type="GO" id="GO:0003906">
    <property type="term" value="F:DNA-(apurinic or apyrimidinic site) endonuclease activity"/>
    <property type="evidence" value="ECO:0007669"/>
    <property type="project" value="TreeGrafter"/>
</dbReference>
<feature type="domain" description="Endonuclease/exonuclease/phosphatase" evidence="7">
    <location>
        <begin position="15"/>
        <end position="150"/>
    </location>
</feature>
<evidence type="ECO:0000256" key="6">
    <source>
        <dbReference type="PIRSR" id="PIRSR604808-3"/>
    </source>
</evidence>
<dbReference type="GO" id="GO:0006284">
    <property type="term" value="P:base-excision repair"/>
    <property type="evidence" value="ECO:0007669"/>
    <property type="project" value="TreeGrafter"/>
</dbReference>
<dbReference type="Pfam" id="PF03372">
    <property type="entry name" value="Exo_endo_phos"/>
    <property type="match status" value="1"/>
</dbReference>
<dbReference type="GO" id="GO:0005634">
    <property type="term" value="C:nucleus"/>
    <property type="evidence" value="ECO:0007669"/>
    <property type="project" value="TreeGrafter"/>
</dbReference>
<dbReference type="GO" id="GO:0008311">
    <property type="term" value="F:double-stranded DNA 3'-5' DNA exonuclease activity"/>
    <property type="evidence" value="ECO:0007669"/>
    <property type="project" value="TreeGrafter"/>
</dbReference>
<dbReference type="InterPro" id="IPR004808">
    <property type="entry name" value="AP_endonuc_1"/>
</dbReference>
<sequence>MNSGCLVLSWIVRGLGKFKKKAAVRKIINSTQARVIFIQETKLMKLDGLVRNKICGKSNPLRVIHSPSNGGSGGIMILWDSETISISQTIVKESFIGAIGHFEGSKSNCFLINVYLPNDSEPRMEVLEEIIKTTEQINLPVIIGGDFNIIREAKEKSGPKLKKKDM</sequence>